<feature type="region of interest" description="Disordered" evidence="2">
    <location>
        <begin position="1"/>
        <end position="95"/>
    </location>
</feature>
<reference evidence="5" key="1">
    <citation type="submission" date="2016-05" db="EMBL/GenBank/DDBJ databases">
        <title>Comparative genomics of biotechnologically important yeasts.</title>
        <authorList>
            <consortium name="DOE Joint Genome Institute"/>
            <person name="Riley R."/>
            <person name="Haridas S."/>
            <person name="Wolfe K.H."/>
            <person name="Lopes M.R."/>
            <person name="Hittinger C.T."/>
            <person name="Goker M."/>
            <person name="Salamov A."/>
            <person name="Wisecaver J."/>
            <person name="Long T.M."/>
            <person name="Aerts A.L."/>
            <person name="Barry K."/>
            <person name="Choi C."/>
            <person name="Clum A."/>
            <person name="Coughlan A.Y."/>
            <person name="Deshpande S."/>
            <person name="Douglass A.P."/>
            <person name="Hanson S.J."/>
            <person name="Klenk H.-P."/>
            <person name="Labutti K."/>
            <person name="Lapidus A."/>
            <person name="Lindquist E."/>
            <person name="Lipzen A."/>
            <person name="Meier-Kolthoff J.P."/>
            <person name="Ohm R.A."/>
            <person name="Otillar R.P."/>
            <person name="Pangilinan J."/>
            <person name="Peng Y."/>
            <person name="Rokas A."/>
            <person name="Rosa C.A."/>
            <person name="Scheuner C."/>
            <person name="Sibirny A.A."/>
            <person name="Slot J.C."/>
            <person name="Stielow J.B."/>
            <person name="Sun H."/>
            <person name="Kurtzman C.P."/>
            <person name="Blackwell M."/>
            <person name="Grigoriev I.V."/>
            <person name="Jeffries T.W."/>
        </authorList>
    </citation>
    <scope>NUCLEOTIDE SEQUENCE [LARGE SCALE GENOMIC DNA]</scope>
    <source>
        <strain evidence="5">NRRL Y-2460</strain>
    </source>
</reference>
<proteinExistence type="predicted"/>
<feature type="region of interest" description="Disordered" evidence="2">
    <location>
        <begin position="136"/>
        <end position="155"/>
    </location>
</feature>
<feature type="compositionally biased region" description="Low complexity" evidence="2">
    <location>
        <begin position="63"/>
        <end position="95"/>
    </location>
</feature>
<accession>A0A1E4TRK2</accession>
<evidence type="ECO:0000256" key="1">
    <source>
        <dbReference type="SAM" id="Coils"/>
    </source>
</evidence>
<feature type="compositionally biased region" description="Low complexity" evidence="2">
    <location>
        <begin position="25"/>
        <end position="44"/>
    </location>
</feature>
<evidence type="ECO:0000313" key="5">
    <source>
        <dbReference type="Proteomes" id="UP000094236"/>
    </source>
</evidence>
<evidence type="ECO:0000256" key="3">
    <source>
        <dbReference type="SAM" id="Phobius"/>
    </source>
</evidence>
<feature type="coiled-coil region" evidence="1">
    <location>
        <begin position="478"/>
        <end position="509"/>
    </location>
</feature>
<dbReference type="EMBL" id="KV454016">
    <property type="protein sequence ID" value="ODV94391.1"/>
    <property type="molecule type" value="Genomic_DNA"/>
</dbReference>
<keyword evidence="3" id="KW-1133">Transmembrane helix</keyword>
<protein>
    <submittedName>
        <fullName evidence="4">Uncharacterized protein</fullName>
    </submittedName>
</protein>
<organism evidence="4 5">
    <name type="scientific">Pachysolen tannophilus NRRL Y-2460</name>
    <dbReference type="NCBI Taxonomy" id="669874"/>
    <lineage>
        <taxon>Eukaryota</taxon>
        <taxon>Fungi</taxon>
        <taxon>Dikarya</taxon>
        <taxon>Ascomycota</taxon>
        <taxon>Saccharomycotina</taxon>
        <taxon>Pichiomycetes</taxon>
        <taxon>Pachysolenaceae</taxon>
        <taxon>Pachysolen</taxon>
    </lineage>
</organism>
<sequence>MSSNQISDDSNGGPSDDEHPTDLKSLSSSSSGGLTPSTDNNNNDDSSDSEKNIGGLLNASDQDNSNNNTNTNNNNDNNNNNNNNNNSNSRRNNRNSNTVLVAGDELDETDDSWSVIYSTDDSNSFDDNNANVIEHGTSHGDVHGNDHGNDGERLSADAPNNEASISTLKSQKEVTPLVDSSLTLPKLSFPKKNVENDIENDKQMDNITNIDHNSQHSFVNEEKILDYFLEQFNNSLNSTMESIKEFFYASLNAFEEVKTKMLIKKEFHGVVYNGASIAGIALTSLLLYLTYSFGVNQISNKGLIDSVDSYPPSVFFNIRDTYYSDKKITILHCVEEEFKTIVTRSISEEKLDDNKISNIDAVDLILYIPAKYNDFSKNEIEELSRNILLNDELLARDFKEDKISINVNPELGTDEYSEFIVNFCQYNSKKIKDRGIIRYSTKSNSYISSFSNIPERRKTLMKLADIKKLFNLNHLGKLVSSNANIVVANEDLDKLKEELKSQQEIFIEELVNQLNDFTRYAETGSVLLGNIAADFADFVEQNSETLKSKVQCLLEDNSDNINEAKRRSLEFFEEGKLKSINFYKSNKILISKKAKDYKLADHWKDLKKKSVILSKKSNKAMIKFLVEFDEKYDQVSEILSKKFTVIGKHLNHQLDFSASKLRKLTGQLSTQLSTVFSNASENLNHIHKFYISNSKKWGNKSIDMSRVLIEEARIGLIRTYNRAQKLDFNKFLNSSSKAANRILLNVKCYLLSKFGS</sequence>
<keyword evidence="5" id="KW-1185">Reference proteome</keyword>
<name>A0A1E4TRK2_PACTA</name>
<dbReference type="Proteomes" id="UP000094236">
    <property type="component" value="Unassembled WGS sequence"/>
</dbReference>
<keyword evidence="1" id="KW-0175">Coiled coil</keyword>
<keyword evidence="3" id="KW-0812">Transmembrane</keyword>
<keyword evidence="3" id="KW-0472">Membrane</keyword>
<feature type="transmembrane region" description="Helical" evidence="3">
    <location>
        <begin position="270"/>
        <end position="291"/>
    </location>
</feature>
<feature type="compositionally biased region" description="Polar residues" evidence="2">
    <location>
        <begin position="1"/>
        <end position="13"/>
    </location>
</feature>
<evidence type="ECO:0000256" key="2">
    <source>
        <dbReference type="SAM" id="MobiDB-lite"/>
    </source>
</evidence>
<gene>
    <name evidence="4" type="ORF">PACTADRAFT_81968</name>
</gene>
<dbReference type="AlphaFoldDB" id="A0A1E4TRK2"/>
<evidence type="ECO:0000313" key="4">
    <source>
        <dbReference type="EMBL" id="ODV94391.1"/>
    </source>
</evidence>